<dbReference type="EMBL" id="MSPX01000002">
    <property type="protein sequence ID" value="OQP87572.1"/>
    <property type="molecule type" value="Genomic_DNA"/>
</dbReference>
<keyword evidence="2" id="KW-1185">Reference proteome</keyword>
<comment type="caution">
    <text evidence="1">The sequence shown here is derived from an EMBL/GenBank/DDBJ whole genome shotgun (WGS) entry which is preliminary data.</text>
</comment>
<name>A0ABX3PHP8_9HYPH</name>
<dbReference type="Pfam" id="PF13148">
    <property type="entry name" value="DUF3987"/>
    <property type="match status" value="1"/>
</dbReference>
<dbReference type="InterPro" id="IPR025048">
    <property type="entry name" value="DUF3987"/>
</dbReference>
<organism evidence="1 2">
    <name type="scientific">Xaviernesmea rhizosphaerae</name>
    <dbReference type="NCBI Taxonomy" id="1672749"/>
    <lineage>
        <taxon>Bacteria</taxon>
        <taxon>Pseudomonadati</taxon>
        <taxon>Pseudomonadota</taxon>
        <taxon>Alphaproteobacteria</taxon>
        <taxon>Hyphomicrobiales</taxon>
        <taxon>Rhizobiaceae</taxon>
        <taxon>Rhizobium/Agrobacterium group</taxon>
        <taxon>Xaviernesmea</taxon>
    </lineage>
</organism>
<dbReference type="RefSeq" id="WP_081173726.1">
    <property type="nucleotide sequence ID" value="NZ_MSPX01000002.1"/>
</dbReference>
<reference evidence="1 2" key="1">
    <citation type="journal article" date="2017" name="Antonie Van Leeuwenhoek">
        <title>Rhizobium rhizosphaerae sp. nov., a novel species isolated from rice rhizosphere.</title>
        <authorList>
            <person name="Zhao J.J."/>
            <person name="Zhang J."/>
            <person name="Zhang R.J."/>
            <person name="Zhang C.W."/>
            <person name="Yin H.Q."/>
            <person name="Zhang X.X."/>
        </authorList>
    </citation>
    <scope>NUCLEOTIDE SEQUENCE [LARGE SCALE GENOMIC DNA]</scope>
    <source>
        <strain evidence="1 2">RD15</strain>
    </source>
</reference>
<evidence type="ECO:0008006" key="3">
    <source>
        <dbReference type="Google" id="ProtNLM"/>
    </source>
</evidence>
<protein>
    <recommendedName>
        <fullName evidence="3">DUF3987 domain-containing protein</fullName>
    </recommendedName>
</protein>
<gene>
    <name evidence="1" type="ORF">BTR14_03100</name>
</gene>
<dbReference type="Proteomes" id="UP000192652">
    <property type="component" value="Unassembled WGS sequence"/>
</dbReference>
<sequence>MSDIVEIPFKAEGPAPLLRDPPPPLPFPLEALGPLQSPVRAVQDMTQAPAAIAAQSALSVASLAVQGFANVETLGGDAPCSLFCMTIAVSGERKSSCDGKLMKGLQDFERHLGELYSAEHADYETAEKIHAEKKKRLIVEAAGSNPDKASVATLALEDLGPAPRRPVAPNLVAMDPTFEGLLKLFHIGRPSLGVFTDEAGGFIGGHAMNSDNRLKTMAGMSKLWDGAPVDRTRAGDGAQTFRGRRLAAHLMMQPIVARPLLADPQAAGQGFLARFLLTEPASHIGTRLRRGHSIDSERAVEEFARRLQKTLSTPLPVDDDKPQELRPRRLPLSADAKELLWQFFEHVEQRQGKGQEYERVTAFASKAPEQAARIAGVLALWGAPDVAEVCGEDMMSGVMLAQYYLNEARRLMDIASVSAETMDAENLRTWLLETWPHPEIVVREVVQKGPNRLRETSVVKEVFKTLEKNGWLVRLPEGAVVRGKARKEAFRIVRGCNHGV</sequence>
<accession>A0ABX3PHP8</accession>
<evidence type="ECO:0000313" key="2">
    <source>
        <dbReference type="Proteomes" id="UP000192652"/>
    </source>
</evidence>
<proteinExistence type="predicted"/>
<evidence type="ECO:0000313" key="1">
    <source>
        <dbReference type="EMBL" id="OQP87572.1"/>
    </source>
</evidence>